<evidence type="ECO:0000256" key="1">
    <source>
        <dbReference type="SAM" id="MobiDB-lite"/>
    </source>
</evidence>
<proteinExistence type="predicted"/>
<feature type="compositionally biased region" description="Basic and acidic residues" evidence="1">
    <location>
        <begin position="211"/>
        <end position="226"/>
    </location>
</feature>
<accession>A0AAJ0G6A1</accession>
<evidence type="ECO:0000313" key="3">
    <source>
        <dbReference type="EMBL" id="KAK3049427.1"/>
    </source>
</evidence>
<feature type="compositionally biased region" description="Basic and acidic residues" evidence="1">
    <location>
        <begin position="146"/>
        <end position="168"/>
    </location>
</feature>
<organism evidence="3 4">
    <name type="scientific">Extremus antarcticus</name>
    <dbReference type="NCBI Taxonomy" id="702011"/>
    <lineage>
        <taxon>Eukaryota</taxon>
        <taxon>Fungi</taxon>
        <taxon>Dikarya</taxon>
        <taxon>Ascomycota</taxon>
        <taxon>Pezizomycotina</taxon>
        <taxon>Dothideomycetes</taxon>
        <taxon>Dothideomycetidae</taxon>
        <taxon>Mycosphaerellales</taxon>
        <taxon>Extremaceae</taxon>
        <taxon>Extremus</taxon>
    </lineage>
</organism>
<feature type="compositionally biased region" description="Basic and acidic residues" evidence="1">
    <location>
        <begin position="178"/>
        <end position="202"/>
    </location>
</feature>
<dbReference type="AlphaFoldDB" id="A0AAJ0G6A1"/>
<dbReference type="Pfam" id="PF11160">
    <property type="entry name" value="Hva1_TUDOR"/>
    <property type="match status" value="1"/>
</dbReference>
<name>A0AAJ0G6A1_9PEZI</name>
<feature type="region of interest" description="Disordered" evidence="1">
    <location>
        <begin position="1"/>
        <end position="302"/>
    </location>
</feature>
<feature type="compositionally biased region" description="Low complexity" evidence="1">
    <location>
        <begin position="263"/>
        <end position="272"/>
    </location>
</feature>
<feature type="domain" description="Hypervirulence associated protein TUDOR" evidence="2">
    <location>
        <begin position="127"/>
        <end position="190"/>
    </location>
</feature>
<protein>
    <recommendedName>
        <fullName evidence="2">Hypervirulence associated protein TUDOR domain-containing protein</fullName>
    </recommendedName>
</protein>
<gene>
    <name evidence="3" type="ORF">LTR09_009346</name>
</gene>
<dbReference type="Proteomes" id="UP001271007">
    <property type="component" value="Unassembled WGS sequence"/>
</dbReference>
<evidence type="ECO:0000259" key="2">
    <source>
        <dbReference type="Pfam" id="PF11160"/>
    </source>
</evidence>
<dbReference type="InterPro" id="IPR021331">
    <property type="entry name" value="Hva1_TUDOR"/>
</dbReference>
<keyword evidence="4" id="KW-1185">Reference proteome</keyword>
<reference evidence="3" key="1">
    <citation type="submission" date="2023-04" db="EMBL/GenBank/DDBJ databases">
        <title>Black Yeasts Isolated from many extreme environments.</title>
        <authorList>
            <person name="Coleine C."/>
            <person name="Stajich J.E."/>
            <person name="Selbmann L."/>
        </authorList>
    </citation>
    <scope>NUCLEOTIDE SEQUENCE</scope>
    <source>
        <strain evidence="3">CCFEE 5312</strain>
    </source>
</reference>
<sequence length="302" mass="32090">MDPVSPIYPPEPPVYQQAPDPGPELRTDEANPGLPANSSSTAVTSPLPVHRLYSPSKHEIDTHPIVQRLSLSRDHITTGLSATRHENDDDTTAPDTALPDNLRQAEQGDEQEVKEDAMADTNNIEKGDEVSYAWGSGRPGGTVTDVAKDGDVTMETKKGNEVKKHGDSDNPALYIQRDGGHDVVKKASEVSVEEKGDGGDDKKDDDDEEKKEENGDAKTGDKRAADDDAEEEPKAKKGGAKKAKTAAEPKANGEGAKKKGRPAKAAAANGSAAKKETTKKAKASKKAATETGEPRRSGRNKA</sequence>
<comment type="caution">
    <text evidence="3">The sequence shown here is derived from an EMBL/GenBank/DDBJ whole genome shotgun (WGS) entry which is preliminary data.</text>
</comment>
<evidence type="ECO:0000313" key="4">
    <source>
        <dbReference type="Proteomes" id="UP001271007"/>
    </source>
</evidence>
<feature type="compositionally biased region" description="Pro residues" evidence="1">
    <location>
        <begin position="1"/>
        <end position="13"/>
    </location>
</feature>
<dbReference type="EMBL" id="JAWDJX010000040">
    <property type="protein sequence ID" value="KAK3049427.1"/>
    <property type="molecule type" value="Genomic_DNA"/>
</dbReference>